<feature type="transmembrane region" description="Helical" evidence="7">
    <location>
        <begin position="323"/>
        <end position="341"/>
    </location>
</feature>
<comment type="caution">
    <text evidence="9">The sequence shown here is derived from an EMBL/GenBank/DDBJ whole genome shotgun (WGS) entry which is preliminary data.</text>
</comment>
<dbReference type="InterPro" id="IPR032816">
    <property type="entry name" value="VTT_dom"/>
</dbReference>
<feature type="transmembrane region" description="Helical" evidence="7">
    <location>
        <begin position="59"/>
        <end position="80"/>
    </location>
</feature>
<dbReference type="InterPro" id="IPR032818">
    <property type="entry name" value="DedA-like"/>
</dbReference>
<feature type="transmembrane region" description="Helical" evidence="7">
    <location>
        <begin position="419"/>
        <end position="437"/>
    </location>
</feature>
<keyword evidence="4 7" id="KW-0812">Transmembrane</keyword>
<dbReference type="InterPro" id="IPR036938">
    <property type="entry name" value="PAP2/HPO_sf"/>
</dbReference>
<dbReference type="STRING" id="626887.J057_03935"/>
<dbReference type="eggNOG" id="COG0586">
    <property type="taxonomic scope" value="Bacteria"/>
</dbReference>
<dbReference type="eggNOG" id="COG0671">
    <property type="taxonomic scope" value="Bacteria"/>
</dbReference>
<organism evidence="9 10">
    <name type="scientific">Marinobacter nanhaiticus D15-8W</name>
    <dbReference type="NCBI Taxonomy" id="626887"/>
    <lineage>
        <taxon>Bacteria</taxon>
        <taxon>Pseudomonadati</taxon>
        <taxon>Pseudomonadota</taxon>
        <taxon>Gammaproteobacteria</taxon>
        <taxon>Pseudomonadales</taxon>
        <taxon>Marinobacteraceae</taxon>
        <taxon>Marinobacter</taxon>
    </lineage>
</organism>
<evidence type="ECO:0000313" key="10">
    <source>
        <dbReference type="Proteomes" id="UP000013165"/>
    </source>
</evidence>
<name>N6W2R0_9GAMM</name>
<dbReference type="AlphaFoldDB" id="N6W2R0"/>
<proteinExistence type="inferred from homology"/>
<feature type="transmembrane region" description="Helical" evidence="7">
    <location>
        <begin position="178"/>
        <end position="198"/>
    </location>
</feature>
<evidence type="ECO:0000313" key="9">
    <source>
        <dbReference type="EMBL" id="ENO16825.1"/>
    </source>
</evidence>
<dbReference type="SMART" id="SM00014">
    <property type="entry name" value="acidPPc"/>
    <property type="match status" value="1"/>
</dbReference>
<comment type="similarity">
    <text evidence="2">Belongs to the DedA family.</text>
</comment>
<evidence type="ECO:0000256" key="2">
    <source>
        <dbReference type="ARBA" id="ARBA00010792"/>
    </source>
</evidence>
<comment type="subcellular location">
    <subcellularLocation>
        <location evidence="1">Cell membrane</location>
        <topology evidence="1">Multi-pass membrane protein</topology>
    </subcellularLocation>
</comment>
<dbReference type="InterPro" id="IPR000326">
    <property type="entry name" value="PAP2/HPO"/>
</dbReference>
<dbReference type="PANTHER" id="PTHR30353:SF15">
    <property type="entry name" value="INNER MEMBRANE PROTEIN YABI"/>
    <property type="match status" value="1"/>
</dbReference>
<reference evidence="9 10" key="1">
    <citation type="journal article" date="2013" name="Genome Announc.">
        <title>Genome Sequence of the Polycyclic Aromatic Hydrocarbon-Degrading Bacterium Strain Marinobacter nanhaiticus D15-8WT.</title>
        <authorList>
            <person name="Cui Z."/>
            <person name="Gao W."/>
            <person name="Li Q."/>
            <person name="Xu G."/>
            <person name="Zheng L."/>
        </authorList>
    </citation>
    <scope>NUCLEOTIDE SEQUENCE [LARGE SCALE GENOMIC DNA]</scope>
    <source>
        <strain evidence="9 10">D15-8W</strain>
    </source>
</reference>
<evidence type="ECO:0000256" key="3">
    <source>
        <dbReference type="ARBA" id="ARBA00022475"/>
    </source>
</evidence>
<feature type="transmembrane region" description="Helical" evidence="7">
    <location>
        <begin position="20"/>
        <end position="47"/>
    </location>
</feature>
<evidence type="ECO:0000256" key="1">
    <source>
        <dbReference type="ARBA" id="ARBA00004651"/>
    </source>
</evidence>
<evidence type="ECO:0000256" key="5">
    <source>
        <dbReference type="ARBA" id="ARBA00022989"/>
    </source>
</evidence>
<dbReference type="OrthoDB" id="9780918at2"/>
<evidence type="ECO:0000259" key="8">
    <source>
        <dbReference type="SMART" id="SM00014"/>
    </source>
</evidence>
<sequence>MMDWLHTAIQWLGENPGWLTAALFGIALLESLAIAGVIVPGVAMMFAAATLAGQIDMPLFEALVWSGLGAIAGDGLSFWLGRLFQGRLDTLWPFTRYPRLVARGERFFHRHGGKSVVIGRFVGPIRPVLPLIAGAFQMPAQRFFTFNILSAVGWAPVYVLPGYLVGSAMALDIQLPPHFYPVLGLSLAVLALVYLVFFRVHWGLGGDSSLYRYIEATVTRSDFGRRLWQTLSSERPQGSEFPLASITLTVASAALFVVWALMSMETHLLDDLDQGTATFFATLRSPLIDPVAVGLTLVGDPMLLTLVTVIGVLFFLARGMGAAALHIVAAGITVSVVTSLMKAGFAIPRPEMVSVPPSSFAFPSGHTSGITVIIGLAASFVAHEWPPHQRWKIYAIAGLPILLIAASRLYLGVHWFSDVVGGLLLGLSVCGLTRVSYSRYDRHRLIRDRLSNGMLLSAALTTAGYIQLAFPYGMARYAIVGG</sequence>
<accession>N6W2R0</accession>
<dbReference type="Pfam" id="PF01569">
    <property type="entry name" value="PAP2"/>
    <property type="match status" value="1"/>
</dbReference>
<keyword evidence="10" id="KW-1185">Reference proteome</keyword>
<dbReference type="GO" id="GO:0005886">
    <property type="term" value="C:plasma membrane"/>
    <property type="evidence" value="ECO:0007669"/>
    <property type="project" value="UniProtKB-SubCell"/>
</dbReference>
<dbReference type="PATRIC" id="fig|626887.3.peg.774"/>
<dbReference type="Pfam" id="PF09335">
    <property type="entry name" value="VTT_dom"/>
    <property type="match status" value="1"/>
</dbReference>
<feature type="transmembrane region" description="Helical" evidence="7">
    <location>
        <begin position="291"/>
        <end position="316"/>
    </location>
</feature>
<dbReference type="SUPFAM" id="SSF48317">
    <property type="entry name" value="Acid phosphatase/Vanadium-dependent haloperoxidase"/>
    <property type="match status" value="1"/>
</dbReference>
<feature type="transmembrane region" description="Helical" evidence="7">
    <location>
        <begin position="241"/>
        <end position="262"/>
    </location>
</feature>
<dbReference type="EMBL" id="APLQ01000010">
    <property type="protein sequence ID" value="ENO16825.1"/>
    <property type="molecule type" value="Genomic_DNA"/>
</dbReference>
<evidence type="ECO:0000256" key="7">
    <source>
        <dbReference type="SAM" id="Phobius"/>
    </source>
</evidence>
<feature type="transmembrane region" description="Helical" evidence="7">
    <location>
        <begin position="143"/>
        <end position="166"/>
    </location>
</feature>
<evidence type="ECO:0000256" key="4">
    <source>
        <dbReference type="ARBA" id="ARBA00022692"/>
    </source>
</evidence>
<evidence type="ECO:0000256" key="6">
    <source>
        <dbReference type="ARBA" id="ARBA00023136"/>
    </source>
</evidence>
<keyword evidence="6 7" id="KW-0472">Membrane</keyword>
<feature type="transmembrane region" description="Helical" evidence="7">
    <location>
        <begin position="361"/>
        <end position="381"/>
    </location>
</feature>
<gene>
    <name evidence="9" type="ORF">J057_03935</name>
</gene>
<feature type="transmembrane region" description="Helical" evidence="7">
    <location>
        <begin position="449"/>
        <end position="470"/>
    </location>
</feature>
<dbReference type="PANTHER" id="PTHR30353">
    <property type="entry name" value="INNER MEMBRANE PROTEIN DEDA-RELATED"/>
    <property type="match status" value="1"/>
</dbReference>
<feature type="transmembrane region" description="Helical" evidence="7">
    <location>
        <begin position="393"/>
        <end position="413"/>
    </location>
</feature>
<keyword evidence="5 7" id="KW-1133">Transmembrane helix</keyword>
<feature type="domain" description="Phosphatidic acid phosphatase type 2/haloperoxidase" evidence="8">
    <location>
        <begin position="323"/>
        <end position="434"/>
    </location>
</feature>
<protein>
    <submittedName>
        <fullName evidence="9">Phosphatase PAP2 family protein</fullName>
    </submittedName>
</protein>
<dbReference type="HOGENOM" id="CLU_025730_0_0_6"/>
<dbReference type="Gene3D" id="1.20.144.10">
    <property type="entry name" value="Phosphatidic acid phosphatase type 2/haloperoxidase"/>
    <property type="match status" value="1"/>
</dbReference>
<keyword evidence="3" id="KW-1003">Cell membrane</keyword>
<dbReference type="CDD" id="cd03392">
    <property type="entry name" value="PAP2_like_2"/>
    <property type="match status" value="1"/>
</dbReference>
<dbReference type="Proteomes" id="UP000013165">
    <property type="component" value="Unassembled WGS sequence"/>
</dbReference>
<dbReference type="RefSeq" id="WP_004583335.1">
    <property type="nucleotide sequence ID" value="NZ_AP028878.1"/>
</dbReference>